<dbReference type="SUPFAM" id="SSF54001">
    <property type="entry name" value="Cysteine proteinases"/>
    <property type="match status" value="1"/>
</dbReference>
<evidence type="ECO:0000313" key="3">
    <source>
        <dbReference type="EnsemblMetazoa" id="XP_019773803.1"/>
    </source>
</evidence>
<dbReference type="InterPro" id="IPR003323">
    <property type="entry name" value="OTU_dom"/>
</dbReference>
<dbReference type="AlphaFoldDB" id="A0AAR5QKQ0"/>
<accession>A0AAR5QKQ0</accession>
<name>A0AAR5QKQ0_DENPD</name>
<dbReference type="Pfam" id="PF02338">
    <property type="entry name" value="OTU"/>
    <property type="match status" value="1"/>
</dbReference>
<evidence type="ECO:0000313" key="4">
    <source>
        <dbReference type="Proteomes" id="UP000019118"/>
    </source>
</evidence>
<dbReference type="InterPro" id="IPR049770">
    <property type="entry name" value="OTU_Tudor"/>
</dbReference>
<dbReference type="Gene3D" id="3.90.70.80">
    <property type="match status" value="1"/>
</dbReference>
<organism evidence="3 4">
    <name type="scientific">Dendroctonus ponderosae</name>
    <name type="common">Mountain pine beetle</name>
    <dbReference type="NCBI Taxonomy" id="77166"/>
    <lineage>
        <taxon>Eukaryota</taxon>
        <taxon>Metazoa</taxon>
        <taxon>Ecdysozoa</taxon>
        <taxon>Arthropoda</taxon>
        <taxon>Hexapoda</taxon>
        <taxon>Insecta</taxon>
        <taxon>Pterygota</taxon>
        <taxon>Neoptera</taxon>
        <taxon>Endopterygota</taxon>
        <taxon>Coleoptera</taxon>
        <taxon>Polyphaga</taxon>
        <taxon>Cucujiformia</taxon>
        <taxon>Curculionidae</taxon>
        <taxon>Scolytinae</taxon>
        <taxon>Dendroctonus</taxon>
    </lineage>
</organism>
<evidence type="ECO:0000256" key="1">
    <source>
        <dbReference type="SAM" id="MobiDB-lite"/>
    </source>
</evidence>
<dbReference type="CDD" id="cd22753">
    <property type="entry name" value="OTU_ALG13-like"/>
    <property type="match status" value="1"/>
</dbReference>
<feature type="domain" description="OTU" evidence="2">
    <location>
        <begin position="20"/>
        <end position="144"/>
    </location>
</feature>
<dbReference type="CDD" id="cd20380">
    <property type="entry name" value="Tudor_TDRD13-like"/>
    <property type="match status" value="1"/>
</dbReference>
<dbReference type="EnsemblMetazoa" id="XM_019918244.1">
    <property type="protein sequence ID" value="XP_019773803.1"/>
    <property type="gene ID" value="LOC109547028"/>
</dbReference>
<dbReference type="PANTHER" id="PTHR12419">
    <property type="entry name" value="OTU DOMAIN CONTAINING PROTEIN"/>
    <property type="match status" value="1"/>
</dbReference>
<reference evidence="4" key="1">
    <citation type="journal article" date="2013" name="Genome Biol.">
        <title>Draft genome of the mountain pine beetle, Dendroctonus ponderosae Hopkins, a major forest pest.</title>
        <authorList>
            <person name="Keeling C.I."/>
            <person name="Yuen M.M."/>
            <person name="Liao N.Y."/>
            <person name="Docking T.R."/>
            <person name="Chan S.K."/>
            <person name="Taylor G.A."/>
            <person name="Palmquist D.L."/>
            <person name="Jackman S.D."/>
            <person name="Nguyen A."/>
            <person name="Li M."/>
            <person name="Henderson H."/>
            <person name="Janes J.K."/>
            <person name="Zhao Y."/>
            <person name="Pandoh P."/>
            <person name="Moore R."/>
            <person name="Sperling F.A."/>
            <person name="Huber D.P."/>
            <person name="Birol I."/>
            <person name="Jones S.J."/>
            <person name="Bohlmann J."/>
        </authorList>
    </citation>
    <scope>NUCLEOTIDE SEQUENCE</scope>
</reference>
<dbReference type="GeneID" id="109547028"/>
<feature type="region of interest" description="Disordered" evidence="1">
    <location>
        <begin position="377"/>
        <end position="404"/>
    </location>
</feature>
<dbReference type="InterPro" id="IPR049769">
    <property type="entry name" value="OTU_OTU"/>
</dbReference>
<dbReference type="InterPro" id="IPR038765">
    <property type="entry name" value="Papain-like_cys_pep_sf"/>
</dbReference>
<dbReference type="GO" id="GO:0004843">
    <property type="term" value="F:cysteine-type deubiquitinase activity"/>
    <property type="evidence" value="ECO:0007669"/>
    <property type="project" value="TreeGrafter"/>
</dbReference>
<sequence>MSRKIRNPQNIDKWLEGLDLYRKSIAYDETCLFRAVSEQLFECQIYHERVRTECIAFAKNHFDQFNHFVPNEELWMEHLLKLEKHMLVCGDLELQLISRTYNRDILLAVPKEQEIVDITKRDFPTTPLMLCLVDDDHYDAVYKKEQINDAGFCQSIVYKSLYEQVFEIPNVDQIANAMLFNKVAVISKDKHEEKHGEEELVIKDNLDNAIIAPFPYKVAKALHPDIYRNIEYDSWNNMRKEFRLANWYKGDDKLTIGTKCVLNDEKTGKPMECYIQKLDKEEDKCMVYITKLAELKWVCYLDLAPEPNAKPWPLPHRFNKSFETTPTTKLAPMEKIKSARRKNSNFQQQSASVGDLPSIEADVRNYTGVTLQKLDIRNNNSEPSRETHEANSSESLTAPSTTQFSERCQWEPSYAYYPQTPDSQDSAPYGEYKPMMASAPVTPNVVPYYDTSYPFYFNYHIPHYSPYPLTPLTPLTNSSVAQNAPEHVGELLEPPPNYLVNPCGSPHDVQQNLTPQNFAYVQQPMDLSPQVLNYPPGSSVIYTSIPQGNMTMVVPTSPTVVYTPTNPIPAHMSYMTTNFHNGDSSVPLYQPTNEHGFIFHPRESAVEQLV</sequence>
<dbReference type="KEGG" id="dpa:109547028"/>
<protein>
    <recommendedName>
        <fullName evidence="2">OTU domain-containing protein</fullName>
    </recommendedName>
</protein>
<dbReference type="PANTHER" id="PTHR12419:SF10">
    <property type="entry name" value="DEUBIQUITINASE OTUD6B"/>
    <property type="match status" value="1"/>
</dbReference>
<dbReference type="Proteomes" id="UP000019118">
    <property type="component" value="Unassembled WGS sequence"/>
</dbReference>
<keyword evidence="4" id="KW-1185">Reference proteome</keyword>
<evidence type="ECO:0000259" key="2">
    <source>
        <dbReference type="PROSITE" id="PS50802"/>
    </source>
</evidence>
<proteinExistence type="predicted"/>
<dbReference type="PROSITE" id="PS50802">
    <property type="entry name" value="OTU"/>
    <property type="match status" value="1"/>
</dbReference>
<reference evidence="3" key="2">
    <citation type="submission" date="2024-08" db="UniProtKB">
        <authorList>
            <consortium name="EnsemblMetazoa"/>
        </authorList>
    </citation>
    <scope>IDENTIFICATION</scope>
</reference>
<dbReference type="GO" id="GO:0016579">
    <property type="term" value="P:protein deubiquitination"/>
    <property type="evidence" value="ECO:0007669"/>
    <property type="project" value="TreeGrafter"/>
</dbReference>
<dbReference type="InterPro" id="IPR050704">
    <property type="entry name" value="Peptidase_C85-like"/>
</dbReference>
<feature type="compositionally biased region" description="Polar residues" evidence="1">
    <location>
        <begin position="392"/>
        <end position="404"/>
    </location>
</feature>
<dbReference type="RefSeq" id="XP_048519105.1">
    <property type="nucleotide sequence ID" value="XM_048663148.1"/>
</dbReference>
<dbReference type="RefSeq" id="XP_048519097.1">
    <property type="nucleotide sequence ID" value="XM_048663140.1"/>
</dbReference>